<dbReference type="PANTHER" id="PTHR43077:SF10">
    <property type="entry name" value="TRANSPORT PERMEASE PROTEIN"/>
    <property type="match status" value="1"/>
</dbReference>
<evidence type="ECO:0000313" key="7">
    <source>
        <dbReference type="EMBL" id="MBA8815331.1"/>
    </source>
</evidence>
<dbReference type="Pfam" id="PF12698">
    <property type="entry name" value="ABC2_membrane_3"/>
    <property type="match status" value="1"/>
</dbReference>
<proteinExistence type="predicted"/>
<dbReference type="PANTHER" id="PTHR43077">
    <property type="entry name" value="TRANSPORT PERMEASE YVFS-RELATED"/>
    <property type="match status" value="1"/>
</dbReference>
<gene>
    <name evidence="7" type="ORF">FHX48_000383</name>
</gene>
<name>A0A7W3JLZ0_9MICO</name>
<feature type="transmembrane region" description="Helical" evidence="5">
    <location>
        <begin position="597"/>
        <end position="624"/>
    </location>
</feature>
<keyword evidence="8" id="KW-1185">Reference proteome</keyword>
<keyword evidence="3 5" id="KW-1133">Transmembrane helix</keyword>
<reference evidence="7 8" key="1">
    <citation type="submission" date="2020-07" db="EMBL/GenBank/DDBJ databases">
        <title>Sequencing the genomes of 1000 actinobacteria strains.</title>
        <authorList>
            <person name="Klenk H.-P."/>
        </authorList>
    </citation>
    <scope>NUCLEOTIDE SEQUENCE [LARGE SCALE GENOMIC DNA]</scope>
    <source>
        <strain evidence="7 8">DSM 27576</strain>
    </source>
</reference>
<dbReference type="InterPro" id="IPR023908">
    <property type="entry name" value="xxxLxxG_rpt"/>
</dbReference>
<dbReference type="NCBIfam" id="TIGR03061">
    <property type="entry name" value="pip_yhgE_Nterm"/>
    <property type="match status" value="1"/>
</dbReference>
<evidence type="ECO:0000256" key="4">
    <source>
        <dbReference type="ARBA" id="ARBA00023136"/>
    </source>
</evidence>
<dbReference type="GO" id="GO:0016020">
    <property type="term" value="C:membrane"/>
    <property type="evidence" value="ECO:0007669"/>
    <property type="project" value="UniProtKB-SubCell"/>
</dbReference>
<dbReference type="InterPro" id="IPR013525">
    <property type="entry name" value="ABC2_TM"/>
</dbReference>
<protein>
    <submittedName>
        <fullName evidence="7">Putative membrane protein</fullName>
    </submittedName>
</protein>
<feature type="transmembrane region" description="Helical" evidence="5">
    <location>
        <begin position="448"/>
        <end position="473"/>
    </location>
</feature>
<evidence type="ECO:0000256" key="1">
    <source>
        <dbReference type="ARBA" id="ARBA00004141"/>
    </source>
</evidence>
<organism evidence="7 8">
    <name type="scientific">Microbacterium halimionae</name>
    <dbReference type="NCBI Taxonomy" id="1526413"/>
    <lineage>
        <taxon>Bacteria</taxon>
        <taxon>Bacillati</taxon>
        <taxon>Actinomycetota</taxon>
        <taxon>Actinomycetes</taxon>
        <taxon>Micrococcales</taxon>
        <taxon>Microbacteriaceae</taxon>
        <taxon>Microbacterium</taxon>
    </lineage>
</organism>
<feature type="transmembrane region" description="Helical" evidence="5">
    <location>
        <begin position="555"/>
        <end position="577"/>
    </location>
</feature>
<dbReference type="NCBIfam" id="TIGR03057">
    <property type="entry name" value="xxxLxxG_by_4"/>
    <property type="match status" value="4"/>
</dbReference>
<evidence type="ECO:0000259" key="6">
    <source>
        <dbReference type="Pfam" id="PF12698"/>
    </source>
</evidence>
<dbReference type="AlphaFoldDB" id="A0A7W3JLZ0"/>
<comment type="subcellular location">
    <subcellularLocation>
        <location evidence="1">Membrane</location>
        <topology evidence="1">Multi-pass membrane protein</topology>
    </subcellularLocation>
</comment>
<evidence type="ECO:0000313" key="8">
    <source>
        <dbReference type="Proteomes" id="UP000526083"/>
    </source>
</evidence>
<dbReference type="GO" id="GO:0140359">
    <property type="term" value="F:ABC-type transporter activity"/>
    <property type="evidence" value="ECO:0007669"/>
    <property type="project" value="InterPro"/>
</dbReference>
<feature type="transmembrane region" description="Helical" evidence="5">
    <location>
        <begin position="16"/>
        <end position="38"/>
    </location>
</feature>
<keyword evidence="2 5" id="KW-0812">Transmembrane</keyword>
<feature type="domain" description="ABC-2 type transporter transmembrane" evidence="6">
    <location>
        <begin position="17"/>
        <end position="178"/>
    </location>
</feature>
<comment type="caution">
    <text evidence="7">The sequence shown here is derived from an EMBL/GenBank/DDBJ whole genome shotgun (WGS) entry which is preliminary data.</text>
</comment>
<dbReference type="InterPro" id="IPR051328">
    <property type="entry name" value="T7SS_ABC-Transporter"/>
</dbReference>
<sequence>MSTFIERARNRRPVTWLTLIGVLLLPALIGGVLVVALYNPVDQLDNMTAAIVNNDEPVTLNDQTVPLGRQLTAGLVEGSDDLESNLDWTITNDEDAAAGLADGSYAAVITIPENFSAAATSTAGDDPEQATIEVTTAPDARIVDEAITAQVTQTAASLLGQQLSETYLENVFVGFTSLNEQLGEAASGAHDLADGAETASEGATSVAEGTASAASGAAELPSAATQLAQGASSIADGAGQLGSSLDSAAAQVVNEELRGAAQQSAANAASAADQTSAVASTLGGLVQECYTMSGATPAFCGELAAALGDQDAPAENTAIGAAVAAGTASAYAAPTSDGIANLMSSTSGGLQQAAAGARELQSGASQLSSGASQLSNGAASLSSGLSQLSDGTASLADGVNQLADGTNSLADGLDTAVEQIPTYTDAEATTLAAVVADPVAAEGVGTNLFGASAIPLLSALALWFGGLASFIALQAVSRRALVSRRSSAALALRSFAPAAAIGAGQGFLVAAVVQFAASYEWGEWTLFALLCVAVGVAFAAINQALVAVFGGIGRWLSAIIGVLALATGVVSTVPPLLTQIANYMPVAPAYNAMLGSLTSAGGVTAGIVGLAAWALLALIATIIATAQRRKTSAHGVAEASLA</sequence>
<dbReference type="EMBL" id="JACGWY010000001">
    <property type="protein sequence ID" value="MBA8815331.1"/>
    <property type="molecule type" value="Genomic_DNA"/>
</dbReference>
<feature type="transmembrane region" description="Helical" evidence="5">
    <location>
        <begin position="524"/>
        <end position="548"/>
    </location>
</feature>
<evidence type="ECO:0000256" key="3">
    <source>
        <dbReference type="ARBA" id="ARBA00022989"/>
    </source>
</evidence>
<feature type="transmembrane region" description="Helical" evidence="5">
    <location>
        <begin position="494"/>
        <end position="518"/>
    </location>
</feature>
<dbReference type="RefSeq" id="WP_167043840.1">
    <property type="nucleotide sequence ID" value="NZ_JAAOZB010000001.1"/>
</dbReference>
<evidence type="ECO:0000256" key="5">
    <source>
        <dbReference type="SAM" id="Phobius"/>
    </source>
</evidence>
<keyword evidence="4 5" id="KW-0472">Membrane</keyword>
<accession>A0A7W3JLZ0</accession>
<dbReference type="InterPro" id="IPR017500">
    <property type="entry name" value="Phage_infect_YhgE_N"/>
</dbReference>
<dbReference type="SUPFAM" id="SSF58104">
    <property type="entry name" value="Methyl-accepting chemotaxis protein (MCP) signaling domain"/>
    <property type="match status" value="1"/>
</dbReference>
<dbReference type="Proteomes" id="UP000526083">
    <property type="component" value="Unassembled WGS sequence"/>
</dbReference>
<evidence type="ECO:0000256" key="2">
    <source>
        <dbReference type="ARBA" id="ARBA00022692"/>
    </source>
</evidence>
<dbReference type="Gene3D" id="3.40.1710.10">
    <property type="entry name" value="abc type-2 transporter like domain"/>
    <property type="match status" value="1"/>
</dbReference>